<evidence type="ECO:0000313" key="3">
    <source>
        <dbReference type="Proteomes" id="UP001321861"/>
    </source>
</evidence>
<dbReference type="Proteomes" id="UP001321861">
    <property type="component" value="Chromosome"/>
</dbReference>
<dbReference type="InterPro" id="IPR057929">
    <property type="entry name" value="RamC_N"/>
</dbReference>
<evidence type="ECO:0000313" key="2">
    <source>
        <dbReference type="EMBL" id="BDR57855.1"/>
    </source>
</evidence>
<reference evidence="2 3" key="1">
    <citation type="journal article" date="2023" name="Microbiol. Spectr.">
        <title>Symbiosis of Carpenter Bees with Uncharacterized Lactic Acid Bacteria Showing NAD Auxotrophy.</title>
        <authorList>
            <person name="Kawasaki S."/>
            <person name="Ozawa K."/>
            <person name="Mori T."/>
            <person name="Yamamoto A."/>
            <person name="Ito M."/>
            <person name="Ohkuma M."/>
            <person name="Sakamoto M."/>
            <person name="Matsutani M."/>
        </authorList>
    </citation>
    <scope>NUCLEOTIDE SEQUENCE [LARGE SCALE GENOMIC DNA]</scope>
    <source>
        <strain evidence="2 3">XA3</strain>
    </source>
</reference>
<name>A0AAU9DDG4_9LACO</name>
<dbReference type="AlphaFoldDB" id="A0AAU9DDG4"/>
<protein>
    <recommendedName>
        <fullName evidence="1">RamC N-terminal domain-containing protein</fullName>
    </recommendedName>
</protein>
<accession>A0AAU9DDG4</accession>
<organism evidence="2 3">
    <name type="scientific">Xylocopilactobacillus apicola</name>
    <dbReference type="NCBI Taxonomy" id="2932184"/>
    <lineage>
        <taxon>Bacteria</taxon>
        <taxon>Bacillati</taxon>
        <taxon>Bacillota</taxon>
        <taxon>Bacilli</taxon>
        <taxon>Lactobacillales</taxon>
        <taxon>Lactobacillaceae</taxon>
        <taxon>Xylocopilactobacillus</taxon>
    </lineage>
</organism>
<keyword evidence="3" id="KW-1185">Reference proteome</keyword>
<dbReference type="KEGG" id="xap:XA3_02960"/>
<gene>
    <name evidence="2" type="ORF">XA3_02960</name>
</gene>
<dbReference type="EMBL" id="AP026802">
    <property type="protein sequence ID" value="BDR57855.1"/>
    <property type="molecule type" value="Genomic_DNA"/>
</dbReference>
<evidence type="ECO:0000259" key="1">
    <source>
        <dbReference type="Pfam" id="PF25816"/>
    </source>
</evidence>
<feature type="domain" description="RamC N-terminal" evidence="1">
    <location>
        <begin position="42"/>
        <end position="103"/>
    </location>
</feature>
<proteinExistence type="predicted"/>
<dbReference type="Pfam" id="PF25816">
    <property type="entry name" value="RamC_N"/>
    <property type="match status" value="1"/>
</dbReference>
<sequence>MKCINVFDGSYDIKVKGEFSVIDDRSFNDVLFHNRICLKDFWKIHVSPKIEDYVEVLDITSELLISENINFKFVKNRKLALSFVSSDCSMGSSGKLITIYPNSIS</sequence>